<name>A0A135SUN6_9PEZI</name>
<gene>
    <name evidence="1" type="ORF">CSIM01_06685</name>
</gene>
<evidence type="ECO:0000313" key="2">
    <source>
        <dbReference type="Proteomes" id="UP000070328"/>
    </source>
</evidence>
<reference evidence="1 2" key="1">
    <citation type="submission" date="2014-02" db="EMBL/GenBank/DDBJ databases">
        <title>The genome sequence of Colletotrichum simmondsii CBS122122.</title>
        <authorList>
            <person name="Baroncelli R."/>
            <person name="Thon M.R."/>
        </authorList>
    </citation>
    <scope>NUCLEOTIDE SEQUENCE [LARGE SCALE GENOMIC DNA]</scope>
    <source>
        <strain evidence="1 2">CBS122122</strain>
    </source>
</reference>
<keyword evidence="2" id="KW-1185">Reference proteome</keyword>
<accession>A0A135SUN6</accession>
<evidence type="ECO:0000313" key="1">
    <source>
        <dbReference type="EMBL" id="KXH39630.1"/>
    </source>
</evidence>
<proteinExistence type="predicted"/>
<dbReference type="Proteomes" id="UP000070328">
    <property type="component" value="Unassembled WGS sequence"/>
</dbReference>
<comment type="caution">
    <text evidence="1">The sequence shown here is derived from an EMBL/GenBank/DDBJ whole genome shotgun (WGS) entry which is preliminary data.</text>
</comment>
<protein>
    <submittedName>
        <fullName evidence="1">Uncharacterized protein</fullName>
    </submittedName>
</protein>
<sequence>MNKDFFYYFYLAVLPFLPESGKREASAHLALRRWACVAQRLANDFTGGRTSGQASSRGLAQVGVSDEADLLMGIWHEDSQADKQQTTLADALLSLSASFLTAFSVPLRMGAERKK</sequence>
<dbReference type="EMBL" id="JFBX01000393">
    <property type="protein sequence ID" value="KXH39630.1"/>
    <property type="molecule type" value="Genomic_DNA"/>
</dbReference>
<organism evidence="1 2">
    <name type="scientific">Colletotrichum simmondsii</name>
    <dbReference type="NCBI Taxonomy" id="703756"/>
    <lineage>
        <taxon>Eukaryota</taxon>
        <taxon>Fungi</taxon>
        <taxon>Dikarya</taxon>
        <taxon>Ascomycota</taxon>
        <taxon>Pezizomycotina</taxon>
        <taxon>Sordariomycetes</taxon>
        <taxon>Hypocreomycetidae</taxon>
        <taxon>Glomerellales</taxon>
        <taxon>Glomerellaceae</taxon>
        <taxon>Colletotrichum</taxon>
        <taxon>Colletotrichum acutatum species complex</taxon>
    </lineage>
</organism>
<dbReference type="AlphaFoldDB" id="A0A135SUN6"/>